<evidence type="ECO:0000313" key="5">
    <source>
        <dbReference type="EMBL" id="KIK63795.1"/>
    </source>
</evidence>
<sequence>MALRPIIAICGTTGVGKSNLAVDIAVQLAQTGRHKWNSAKIINADAMQVYKGMDIITNKLPISERQGVDHVLMDFKSPNEQYVVGQWVKDALNAVNDAHEKNQVPIVVGGTSYWIQHLLFPNRLAKDINSDFDDSLSAGEHPEMSEELARSIESLPPELIDLLSSLPDPAPSADTDPGGALQLYNLLKALDATIAARWHWKDTRKVLRNLRIILERGRKPSELIHEQSQEALKPRFRTLCFWVYAKPDILRPRLDQRVDKMLEQGLLDEVRVLQALSSDTNTEESGPSDYTFGIYQSIGYREFHKYLSLSNPTEDGFSEAVTNMKISTRQYAKQLGENWALNVRGPAIDITNAFLDTQPLPHPMSLSNVAREVLDVEYKVTE</sequence>
<dbReference type="OrthoDB" id="775260at2759"/>
<dbReference type="InterPro" id="IPR039657">
    <property type="entry name" value="Dimethylallyltransferase"/>
</dbReference>
<dbReference type="InterPro" id="IPR018022">
    <property type="entry name" value="IPT"/>
</dbReference>
<dbReference type="Gene3D" id="1.10.20.140">
    <property type="match status" value="1"/>
</dbReference>
<organism evidence="5 6">
    <name type="scientific">Collybiopsis luxurians FD-317 M1</name>
    <dbReference type="NCBI Taxonomy" id="944289"/>
    <lineage>
        <taxon>Eukaryota</taxon>
        <taxon>Fungi</taxon>
        <taxon>Dikarya</taxon>
        <taxon>Basidiomycota</taxon>
        <taxon>Agaricomycotina</taxon>
        <taxon>Agaricomycetes</taxon>
        <taxon>Agaricomycetidae</taxon>
        <taxon>Agaricales</taxon>
        <taxon>Marasmiineae</taxon>
        <taxon>Omphalotaceae</taxon>
        <taxon>Collybiopsis</taxon>
        <taxon>Collybiopsis luxurians</taxon>
    </lineage>
</organism>
<evidence type="ECO:0000256" key="4">
    <source>
        <dbReference type="ARBA" id="ARBA00022840"/>
    </source>
</evidence>
<comment type="similarity">
    <text evidence="1">Belongs to the IPP transferase family.</text>
</comment>
<evidence type="ECO:0000256" key="2">
    <source>
        <dbReference type="ARBA" id="ARBA00022679"/>
    </source>
</evidence>
<dbReference type="Gene3D" id="3.40.50.300">
    <property type="entry name" value="P-loop containing nucleotide triphosphate hydrolases"/>
    <property type="match status" value="1"/>
</dbReference>
<dbReference type="PANTHER" id="PTHR11088">
    <property type="entry name" value="TRNA DIMETHYLALLYLTRANSFERASE"/>
    <property type="match status" value="1"/>
</dbReference>
<dbReference type="GO" id="GO:0006400">
    <property type="term" value="P:tRNA modification"/>
    <property type="evidence" value="ECO:0007669"/>
    <property type="project" value="TreeGrafter"/>
</dbReference>
<keyword evidence="2" id="KW-0808">Transferase</keyword>
<proteinExistence type="inferred from homology"/>
<reference evidence="5 6" key="1">
    <citation type="submission" date="2014-04" db="EMBL/GenBank/DDBJ databases">
        <title>Evolutionary Origins and Diversification of the Mycorrhizal Mutualists.</title>
        <authorList>
            <consortium name="DOE Joint Genome Institute"/>
            <consortium name="Mycorrhizal Genomics Consortium"/>
            <person name="Kohler A."/>
            <person name="Kuo A."/>
            <person name="Nagy L.G."/>
            <person name="Floudas D."/>
            <person name="Copeland A."/>
            <person name="Barry K.W."/>
            <person name="Cichocki N."/>
            <person name="Veneault-Fourrey C."/>
            <person name="LaButti K."/>
            <person name="Lindquist E.A."/>
            <person name="Lipzen A."/>
            <person name="Lundell T."/>
            <person name="Morin E."/>
            <person name="Murat C."/>
            <person name="Riley R."/>
            <person name="Ohm R."/>
            <person name="Sun H."/>
            <person name="Tunlid A."/>
            <person name="Henrissat B."/>
            <person name="Grigoriev I.V."/>
            <person name="Hibbett D.S."/>
            <person name="Martin F."/>
        </authorList>
    </citation>
    <scope>NUCLEOTIDE SEQUENCE [LARGE SCALE GENOMIC DNA]</scope>
    <source>
        <strain evidence="5 6">FD-317 M1</strain>
    </source>
</reference>
<dbReference type="InterPro" id="IPR027417">
    <property type="entry name" value="P-loop_NTPase"/>
</dbReference>
<dbReference type="Pfam" id="PF01715">
    <property type="entry name" value="IPPT"/>
    <property type="match status" value="1"/>
</dbReference>
<keyword evidence="3" id="KW-0547">Nucleotide-binding</keyword>
<accession>A0A0D0BI96</accession>
<dbReference type="EMBL" id="KN834763">
    <property type="protein sequence ID" value="KIK63795.1"/>
    <property type="molecule type" value="Genomic_DNA"/>
</dbReference>
<keyword evidence="4" id="KW-0067">ATP-binding</keyword>
<dbReference type="GO" id="GO:0005524">
    <property type="term" value="F:ATP binding"/>
    <property type="evidence" value="ECO:0007669"/>
    <property type="project" value="UniProtKB-KW"/>
</dbReference>
<dbReference type="PANTHER" id="PTHR11088:SF89">
    <property type="entry name" value="TRNA DIMETHYLALLYLTRANSFERASE"/>
    <property type="match status" value="1"/>
</dbReference>
<name>A0A0D0BI96_9AGAR</name>
<dbReference type="GO" id="GO:0005739">
    <property type="term" value="C:mitochondrion"/>
    <property type="evidence" value="ECO:0007669"/>
    <property type="project" value="TreeGrafter"/>
</dbReference>
<protein>
    <submittedName>
        <fullName evidence="5">Unplaced genomic scaffold GYMLUscaffold_15, whole genome shotgun sequence</fullName>
    </submittedName>
</protein>
<keyword evidence="6" id="KW-1185">Reference proteome</keyword>
<dbReference type="Proteomes" id="UP000053593">
    <property type="component" value="Unassembled WGS sequence"/>
</dbReference>
<dbReference type="HOGENOM" id="CLU_032616_2_3_1"/>
<evidence type="ECO:0000256" key="1">
    <source>
        <dbReference type="ARBA" id="ARBA00005842"/>
    </source>
</evidence>
<gene>
    <name evidence="5" type="ORF">GYMLUDRAFT_162504</name>
</gene>
<evidence type="ECO:0000313" key="6">
    <source>
        <dbReference type="Proteomes" id="UP000053593"/>
    </source>
</evidence>
<dbReference type="AlphaFoldDB" id="A0A0D0BI96"/>
<dbReference type="SUPFAM" id="SSF52540">
    <property type="entry name" value="P-loop containing nucleoside triphosphate hydrolases"/>
    <property type="match status" value="1"/>
</dbReference>
<dbReference type="HAMAP" id="MF_00185">
    <property type="entry name" value="IPP_trans"/>
    <property type="match status" value="1"/>
</dbReference>
<dbReference type="GO" id="GO:0052381">
    <property type="term" value="F:tRNA dimethylallyltransferase activity"/>
    <property type="evidence" value="ECO:0007669"/>
    <property type="project" value="InterPro"/>
</dbReference>
<evidence type="ECO:0000256" key="3">
    <source>
        <dbReference type="ARBA" id="ARBA00022741"/>
    </source>
</evidence>